<organism evidence="3">
    <name type="scientific">Candidatus Methanogaster sp. ANME-2c ERB4</name>
    <dbReference type="NCBI Taxonomy" id="2759911"/>
    <lineage>
        <taxon>Archaea</taxon>
        <taxon>Methanobacteriati</taxon>
        <taxon>Methanobacteriota</taxon>
        <taxon>Stenosarchaea group</taxon>
        <taxon>Methanomicrobia</taxon>
        <taxon>Methanosarcinales</taxon>
        <taxon>ANME-2 cluster</taxon>
        <taxon>Candidatus Methanogasteraceae</taxon>
        <taxon>Candidatus Methanogaster</taxon>
    </lineage>
</organism>
<dbReference type="EMBL" id="MT630885">
    <property type="protein sequence ID" value="QNO44004.1"/>
    <property type="molecule type" value="Genomic_DNA"/>
</dbReference>
<name>A0A7G9YF18_9EURY</name>
<accession>A0A7G9YF18</accession>
<dbReference type="EMBL" id="MT631209">
    <property type="protein sequence ID" value="QNO46602.1"/>
    <property type="molecule type" value="Genomic_DNA"/>
</dbReference>
<dbReference type="EMBL" id="MT631026">
    <property type="protein sequence ID" value="QNO44852.1"/>
    <property type="molecule type" value="Genomic_DNA"/>
</dbReference>
<evidence type="ECO:0000313" key="3">
    <source>
        <dbReference type="EMBL" id="QNO46602.1"/>
    </source>
</evidence>
<evidence type="ECO:0000313" key="2">
    <source>
        <dbReference type="EMBL" id="QNO44852.1"/>
    </source>
</evidence>
<proteinExistence type="predicted"/>
<dbReference type="AlphaFoldDB" id="A0A7G9YF18"/>
<sequence length="144" mass="16347">MFVTFEDLVRVHVQMVEFDLQILMLCERQVKTCAVVRNQKIVFRELINDAVKVDPTRSGLDKQQQGVPRWCVVTESPNKPEKTILDMIKVIVGKQFLNSDCENTITVALNPTTMLVGLKHKSAIAKLHAISTEDHRNRMKVGSC</sequence>
<gene>
    <name evidence="3" type="ORF">DAJLEIKN_00003</name>
    <name evidence="2" type="ORF">FAKCBEAI_00003</name>
    <name evidence="1" type="ORF">OHNDKECF_00003</name>
</gene>
<evidence type="ECO:0000313" key="1">
    <source>
        <dbReference type="EMBL" id="QNO44004.1"/>
    </source>
</evidence>
<protein>
    <submittedName>
        <fullName evidence="3">Uncharacterized protein</fullName>
    </submittedName>
</protein>
<reference evidence="3" key="1">
    <citation type="submission" date="2020-06" db="EMBL/GenBank/DDBJ databases">
        <title>Unique genomic features of the anaerobic methanotrophic archaea.</title>
        <authorList>
            <person name="Chadwick G.L."/>
            <person name="Skennerton C.T."/>
            <person name="Laso-Perez R."/>
            <person name="Leu A.O."/>
            <person name="Speth D.R."/>
            <person name="Yu H."/>
            <person name="Morgan-Lang C."/>
            <person name="Hatzenpichler R."/>
            <person name="Goudeau D."/>
            <person name="Malmstrom R."/>
            <person name="Brazelton W.J."/>
            <person name="Woyke T."/>
            <person name="Hallam S.J."/>
            <person name="Tyson G.W."/>
            <person name="Wegener G."/>
            <person name="Boetius A."/>
            <person name="Orphan V."/>
        </authorList>
    </citation>
    <scope>NUCLEOTIDE SEQUENCE</scope>
</reference>